<evidence type="ECO:0000313" key="2">
    <source>
        <dbReference type="Proteomes" id="UP000003835"/>
    </source>
</evidence>
<evidence type="ECO:0000313" key="1">
    <source>
        <dbReference type="EMBL" id="EDX73072.1"/>
    </source>
</evidence>
<sequence length="50" mass="5598">MKLLHRELILEFDNQQPRQIKLTSTAGLAGMETACADGLPGTEMYSFQSR</sequence>
<organism evidence="1 2">
    <name type="scientific">Coleofasciculus chthonoplastes PCC 7420</name>
    <dbReference type="NCBI Taxonomy" id="118168"/>
    <lineage>
        <taxon>Bacteria</taxon>
        <taxon>Bacillati</taxon>
        <taxon>Cyanobacteriota</taxon>
        <taxon>Cyanophyceae</taxon>
        <taxon>Coleofasciculales</taxon>
        <taxon>Coleofasciculaceae</taxon>
        <taxon>Coleofasciculus</taxon>
    </lineage>
</organism>
<accession>B4VYM3</accession>
<name>B4VYM3_9CYAN</name>
<dbReference type="AlphaFoldDB" id="B4VYM3"/>
<gene>
    <name evidence="1" type="ORF">MC7420_2690</name>
</gene>
<proteinExistence type="predicted"/>
<dbReference type="Proteomes" id="UP000003835">
    <property type="component" value="Unassembled WGS sequence"/>
</dbReference>
<protein>
    <submittedName>
        <fullName evidence="1">Uncharacterized protein</fullName>
    </submittedName>
</protein>
<reference evidence="1 2" key="1">
    <citation type="submission" date="2008-07" db="EMBL/GenBank/DDBJ databases">
        <authorList>
            <person name="Tandeau de Marsac N."/>
            <person name="Ferriera S."/>
            <person name="Johnson J."/>
            <person name="Kravitz S."/>
            <person name="Beeson K."/>
            <person name="Sutton G."/>
            <person name="Rogers Y.-H."/>
            <person name="Friedman R."/>
            <person name="Frazier M."/>
            <person name="Venter J.C."/>
        </authorList>
    </citation>
    <scope>NUCLEOTIDE SEQUENCE [LARGE SCALE GENOMIC DNA]</scope>
    <source>
        <strain evidence="1 2">PCC 7420</strain>
    </source>
</reference>
<dbReference type="HOGENOM" id="CLU_3116719_0_0_3"/>
<keyword evidence="2" id="KW-1185">Reference proteome</keyword>
<dbReference type="EMBL" id="DS989860">
    <property type="protein sequence ID" value="EDX73072.1"/>
    <property type="molecule type" value="Genomic_DNA"/>
</dbReference>